<dbReference type="GO" id="GO:0000155">
    <property type="term" value="F:phosphorelay sensor kinase activity"/>
    <property type="evidence" value="ECO:0007669"/>
    <property type="project" value="InterPro"/>
</dbReference>
<dbReference type="SMART" id="SM00388">
    <property type="entry name" value="HisKA"/>
    <property type="match status" value="1"/>
</dbReference>
<dbReference type="CDD" id="cd00075">
    <property type="entry name" value="HATPase"/>
    <property type="match status" value="1"/>
</dbReference>
<gene>
    <name evidence="7" type="ORF">DB31_1893</name>
</gene>
<dbReference type="PROSITE" id="PS50110">
    <property type="entry name" value="RESPONSE_REGULATORY"/>
    <property type="match status" value="1"/>
</dbReference>
<dbReference type="PANTHER" id="PTHR43547:SF2">
    <property type="entry name" value="HYBRID SIGNAL TRANSDUCTION HISTIDINE KINASE C"/>
    <property type="match status" value="1"/>
</dbReference>
<dbReference type="InterPro" id="IPR003661">
    <property type="entry name" value="HisK_dim/P_dom"/>
</dbReference>
<dbReference type="InterPro" id="IPR011006">
    <property type="entry name" value="CheY-like_superfamily"/>
</dbReference>
<evidence type="ECO:0000313" key="7">
    <source>
        <dbReference type="EMBL" id="KFE64875.1"/>
    </source>
</evidence>
<comment type="caution">
    <text evidence="7">The sequence shown here is derived from an EMBL/GenBank/DDBJ whole genome shotgun (WGS) entry which is preliminary data.</text>
</comment>
<feature type="modified residue" description="4-aspartylphosphate" evidence="4">
    <location>
        <position position="58"/>
    </location>
</feature>
<dbReference type="InterPro" id="IPR003594">
    <property type="entry name" value="HATPase_dom"/>
</dbReference>
<name>A0A085WB12_9BACT</name>
<dbReference type="InterPro" id="IPR005467">
    <property type="entry name" value="His_kinase_dom"/>
</dbReference>
<evidence type="ECO:0000259" key="6">
    <source>
        <dbReference type="PROSITE" id="PS50110"/>
    </source>
</evidence>
<keyword evidence="8" id="KW-1185">Reference proteome</keyword>
<dbReference type="SUPFAM" id="SSF52172">
    <property type="entry name" value="CheY-like"/>
    <property type="match status" value="1"/>
</dbReference>
<dbReference type="Gene3D" id="3.30.565.10">
    <property type="entry name" value="Histidine kinase-like ATPase, C-terminal domain"/>
    <property type="match status" value="1"/>
</dbReference>
<dbReference type="SUPFAM" id="SSF55874">
    <property type="entry name" value="ATPase domain of HSP90 chaperone/DNA topoisomerase II/histidine kinase"/>
    <property type="match status" value="1"/>
</dbReference>
<protein>
    <recommendedName>
        <fullName evidence="2">histidine kinase</fullName>
        <ecNumber evidence="2">2.7.13.3</ecNumber>
    </recommendedName>
</protein>
<evidence type="ECO:0000313" key="8">
    <source>
        <dbReference type="Proteomes" id="UP000028725"/>
    </source>
</evidence>
<dbReference type="PRINTS" id="PR00344">
    <property type="entry name" value="BCTRLSENSOR"/>
</dbReference>
<dbReference type="SMART" id="SM00448">
    <property type="entry name" value="REC"/>
    <property type="match status" value="1"/>
</dbReference>
<dbReference type="SMART" id="SM00387">
    <property type="entry name" value="HATPase_c"/>
    <property type="match status" value="1"/>
</dbReference>
<dbReference type="InterPro" id="IPR004358">
    <property type="entry name" value="Sig_transdc_His_kin-like_C"/>
</dbReference>
<dbReference type="Gene3D" id="3.40.50.2300">
    <property type="match status" value="1"/>
</dbReference>
<dbReference type="Pfam" id="PF00512">
    <property type="entry name" value="HisKA"/>
    <property type="match status" value="1"/>
</dbReference>
<comment type="catalytic activity">
    <reaction evidence="1">
        <text>ATP + protein L-histidine = ADP + protein N-phospho-L-histidine.</text>
        <dbReference type="EC" id="2.7.13.3"/>
    </reaction>
</comment>
<evidence type="ECO:0000259" key="5">
    <source>
        <dbReference type="PROSITE" id="PS50109"/>
    </source>
</evidence>
<feature type="domain" description="Response regulatory" evidence="6">
    <location>
        <begin position="9"/>
        <end position="125"/>
    </location>
</feature>
<dbReference type="PANTHER" id="PTHR43547">
    <property type="entry name" value="TWO-COMPONENT HISTIDINE KINASE"/>
    <property type="match status" value="1"/>
</dbReference>
<dbReference type="InterPro" id="IPR036890">
    <property type="entry name" value="HATPase_C_sf"/>
</dbReference>
<keyword evidence="3 4" id="KW-0597">Phosphoprotein</keyword>
<dbReference type="Pfam" id="PF02518">
    <property type="entry name" value="HATPase_c"/>
    <property type="match status" value="1"/>
</dbReference>
<evidence type="ECO:0000256" key="1">
    <source>
        <dbReference type="ARBA" id="ARBA00000085"/>
    </source>
</evidence>
<organism evidence="7 8">
    <name type="scientific">Hyalangium minutum</name>
    <dbReference type="NCBI Taxonomy" id="394096"/>
    <lineage>
        <taxon>Bacteria</taxon>
        <taxon>Pseudomonadati</taxon>
        <taxon>Myxococcota</taxon>
        <taxon>Myxococcia</taxon>
        <taxon>Myxococcales</taxon>
        <taxon>Cystobacterineae</taxon>
        <taxon>Archangiaceae</taxon>
        <taxon>Hyalangium</taxon>
    </lineage>
</organism>
<evidence type="ECO:0000256" key="3">
    <source>
        <dbReference type="ARBA" id="ARBA00022553"/>
    </source>
</evidence>
<evidence type="ECO:0000256" key="2">
    <source>
        <dbReference type="ARBA" id="ARBA00012438"/>
    </source>
</evidence>
<feature type="domain" description="Histidine kinase" evidence="5">
    <location>
        <begin position="200"/>
        <end position="414"/>
    </location>
</feature>
<dbReference type="OrthoDB" id="9787818at2"/>
<proteinExistence type="predicted"/>
<dbReference type="EC" id="2.7.13.3" evidence="2"/>
<evidence type="ECO:0000256" key="4">
    <source>
        <dbReference type="PROSITE-ProRule" id="PRU00169"/>
    </source>
</evidence>
<reference evidence="7 8" key="1">
    <citation type="submission" date="2014-04" db="EMBL/GenBank/DDBJ databases">
        <title>Genome assembly of Hyalangium minutum DSM 14724.</title>
        <authorList>
            <person name="Sharma G."/>
            <person name="Subramanian S."/>
        </authorList>
    </citation>
    <scope>NUCLEOTIDE SEQUENCE [LARGE SCALE GENOMIC DNA]</scope>
    <source>
        <strain evidence="7 8">DSM 14724</strain>
    </source>
</reference>
<dbReference type="Gene3D" id="1.10.287.130">
    <property type="match status" value="1"/>
</dbReference>
<dbReference type="PATRIC" id="fig|394096.3.peg.6227"/>
<dbReference type="InterPro" id="IPR001789">
    <property type="entry name" value="Sig_transdc_resp-reg_receiver"/>
</dbReference>
<dbReference type="InterPro" id="IPR036097">
    <property type="entry name" value="HisK_dim/P_sf"/>
</dbReference>
<dbReference type="Proteomes" id="UP000028725">
    <property type="component" value="Unassembled WGS sequence"/>
</dbReference>
<dbReference type="STRING" id="394096.DB31_1893"/>
<dbReference type="AlphaFoldDB" id="A0A085WB12"/>
<dbReference type="SUPFAM" id="SSF47384">
    <property type="entry name" value="Homodimeric domain of signal transducing histidine kinase"/>
    <property type="match status" value="1"/>
</dbReference>
<sequence>MRSENPCPTVWILDDSPTETEFIRAALAPTCTVLCFKDGATLLEALEASPPLDVVVLDWEMPGLSGIEVCEYLRNNRSTATLPVLLLTSHQRPEDVARGILAGANDYVFKPFKPVELVARVHGLVRRDRLQRQVVADERASRLLAEEALQVAQVSEEHSRSMAATTAQLLERAHQTQREVETREAQLLQRADFERRLIGIVSHDLRNPLSAIGLTASALVRQISDERHRQSVQRILLAAERASRMIRDLLDFTRARQGGGILIERRALDLPVLVRAVVDELGAVYPNRSIVVEHSGHGAGTWDPDRLEQVLSNMLVNALHYSAPGSPVKVTTRDEADTVLLEVHNTGTPIPPDLLPRIFEPMERGSNLSDQAGRSIGLGLYIVRHLVQAHGGTVTVRSTATEGTTFSVRLPIQPPEKQGQVPPSFLP</sequence>
<dbReference type="CDD" id="cd00082">
    <property type="entry name" value="HisKA"/>
    <property type="match status" value="1"/>
</dbReference>
<dbReference type="EMBL" id="JMCB01000013">
    <property type="protein sequence ID" value="KFE64875.1"/>
    <property type="molecule type" value="Genomic_DNA"/>
</dbReference>
<accession>A0A085WB12</accession>
<dbReference type="Pfam" id="PF00072">
    <property type="entry name" value="Response_reg"/>
    <property type="match status" value="1"/>
</dbReference>
<dbReference type="PROSITE" id="PS50109">
    <property type="entry name" value="HIS_KIN"/>
    <property type="match status" value="1"/>
</dbReference>